<evidence type="ECO:0000313" key="18">
    <source>
        <dbReference type="EMBL" id="TNY23781.1"/>
    </source>
</evidence>
<dbReference type="InterPro" id="IPR018202">
    <property type="entry name" value="Ser_caboxypep_ser_AS"/>
</dbReference>
<keyword evidence="5 15" id="KW-0645">Protease</keyword>
<dbReference type="EMBL" id="SOZI01000008">
    <property type="protein sequence ID" value="TNY23781.1"/>
    <property type="molecule type" value="Genomic_DNA"/>
</dbReference>
<evidence type="ECO:0000256" key="17">
    <source>
        <dbReference type="SAM" id="Phobius"/>
    </source>
</evidence>
<evidence type="ECO:0000256" key="8">
    <source>
        <dbReference type="ARBA" id="ARBA00022729"/>
    </source>
</evidence>
<feature type="compositionally biased region" description="Basic and acidic residues" evidence="16">
    <location>
        <begin position="641"/>
        <end position="660"/>
    </location>
</feature>
<keyword evidence="11" id="KW-0333">Golgi apparatus</keyword>
<dbReference type="EC" id="3.4.16.-" evidence="15"/>
<dbReference type="FunFam" id="3.40.50.1820:FF:000121">
    <property type="entry name" value="Carboxypeptidase D"/>
    <property type="match status" value="1"/>
</dbReference>
<feature type="transmembrane region" description="Helical" evidence="17">
    <location>
        <begin position="585"/>
        <end position="605"/>
    </location>
</feature>
<dbReference type="InterPro" id="IPR001563">
    <property type="entry name" value="Peptidase_S10"/>
</dbReference>
<keyword evidence="19" id="KW-1185">Reference proteome</keyword>
<evidence type="ECO:0000256" key="7">
    <source>
        <dbReference type="ARBA" id="ARBA00022703"/>
    </source>
</evidence>
<evidence type="ECO:0000256" key="6">
    <source>
        <dbReference type="ARBA" id="ARBA00022692"/>
    </source>
</evidence>
<dbReference type="GO" id="GO:0005802">
    <property type="term" value="C:trans-Golgi network"/>
    <property type="evidence" value="ECO:0007669"/>
    <property type="project" value="TreeGrafter"/>
</dbReference>
<dbReference type="Gene3D" id="3.40.50.1820">
    <property type="entry name" value="alpha/beta hydrolase"/>
    <property type="match status" value="1"/>
</dbReference>
<organism evidence="18 19">
    <name type="scientific">Rhodotorula diobovata</name>
    <dbReference type="NCBI Taxonomy" id="5288"/>
    <lineage>
        <taxon>Eukaryota</taxon>
        <taxon>Fungi</taxon>
        <taxon>Dikarya</taxon>
        <taxon>Basidiomycota</taxon>
        <taxon>Pucciniomycotina</taxon>
        <taxon>Microbotryomycetes</taxon>
        <taxon>Sporidiobolales</taxon>
        <taxon>Sporidiobolaceae</taxon>
        <taxon>Rhodotorula</taxon>
    </lineage>
</organism>
<keyword evidence="10 17" id="KW-1133">Transmembrane helix</keyword>
<comment type="caution">
    <text evidence="18">The sequence shown here is derived from an EMBL/GenBank/DDBJ whole genome shotgun (WGS) entry which is preliminary data.</text>
</comment>
<dbReference type="GO" id="GO:0006915">
    <property type="term" value="P:apoptotic process"/>
    <property type="evidence" value="ECO:0007669"/>
    <property type="project" value="UniProtKB-KW"/>
</dbReference>
<feature type="compositionally biased region" description="Gly residues" evidence="16">
    <location>
        <begin position="539"/>
        <end position="567"/>
    </location>
</feature>
<keyword evidence="7" id="KW-0053">Apoptosis</keyword>
<evidence type="ECO:0000256" key="2">
    <source>
        <dbReference type="ARBA" id="ARBA00004393"/>
    </source>
</evidence>
<feature type="region of interest" description="Disordered" evidence="16">
    <location>
        <begin position="532"/>
        <end position="567"/>
    </location>
</feature>
<dbReference type="PROSITE" id="PS00131">
    <property type="entry name" value="CARBOXYPEPT_SER_SER"/>
    <property type="match status" value="1"/>
</dbReference>
<evidence type="ECO:0000256" key="11">
    <source>
        <dbReference type="ARBA" id="ARBA00023034"/>
    </source>
</evidence>
<gene>
    <name evidence="18" type="ORF">DMC30DRAFT_420787</name>
</gene>
<reference evidence="18 19" key="1">
    <citation type="submission" date="2019-03" db="EMBL/GenBank/DDBJ databases">
        <title>Rhodosporidium diobovatum UCD-FST 08-225 genome sequencing, assembly, and annotation.</title>
        <authorList>
            <person name="Fakankun I.U."/>
            <person name="Fristensky B."/>
            <person name="Levin D.B."/>
        </authorList>
    </citation>
    <scope>NUCLEOTIDE SEQUENCE [LARGE SCALE GENOMIC DNA]</scope>
    <source>
        <strain evidence="18 19">UCD-FST 08-225</strain>
    </source>
</reference>
<dbReference type="Pfam" id="PF00450">
    <property type="entry name" value="Peptidase_S10"/>
    <property type="match status" value="1"/>
</dbReference>
<evidence type="ECO:0000256" key="4">
    <source>
        <dbReference type="ARBA" id="ARBA00022645"/>
    </source>
</evidence>
<proteinExistence type="inferred from homology"/>
<evidence type="ECO:0000256" key="13">
    <source>
        <dbReference type="ARBA" id="ARBA00023180"/>
    </source>
</evidence>
<dbReference type="PANTHER" id="PTHR11802">
    <property type="entry name" value="SERINE PROTEASE FAMILY S10 SERINE CARBOXYPEPTIDASE"/>
    <property type="match status" value="1"/>
</dbReference>
<dbReference type="PANTHER" id="PTHR11802:SF190">
    <property type="entry name" value="PHEROMONE-PROCESSING CARBOXYPEPTIDASE KEX1"/>
    <property type="match status" value="1"/>
</dbReference>
<dbReference type="InterPro" id="IPR033124">
    <property type="entry name" value="Ser_caboxypep_his_AS"/>
</dbReference>
<dbReference type="GO" id="GO:0004185">
    <property type="term" value="F:serine-type carboxypeptidase activity"/>
    <property type="evidence" value="ECO:0007669"/>
    <property type="project" value="UniProtKB-UniRule"/>
</dbReference>
<evidence type="ECO:0000256" key="3">
    <source>
        <dbReference type="ARBA" id="ARBA00009431"/>
    </source>
</evidence>
<keyword evidence="8" id="KW-0732">Signal</keyword>
<evidence type="ECO:0000256" key="1">
    <source>
        <dbReference type="ARBA" id="ARBA00001003"/>
    </source>
</evidence>
<dbReference type="GO" id="GO:0006508">
    <property type="term" value="P:proteolysis"/>
    <property type="evidence" value="ECO:0007669"/>
    <property type="project" value="UniProtKB-KW"/>
</dbReference>
<evidence type="ECO:0000256" key="5">
    <source>
        <dbReference type="ARBA" id="ARBA00022670"/>
    </source>
</evidence>
<name>A0A5C5G7E0_9BASI</name>
<feature type="region of interest" description="Disordered" evidence="16">
    <location>
        <begin position="631"/>
        <end position="753"/>
    </location>
</feature>
<keyword evidence="4 15" id="KW-0121">Carboxypeptidase</keyword>
<accession>A0A5C5G7E0</accession>
<evidence type="ECO:0000313" key="19">
    <source>
        <dbReference type="Proteomes" id="UP000311382"/>
    </source>
</evidence>
<dbReference type="AlphaFoldDB" id="A0A5C5G7E0"/>
<dbReference type="InterPro" id="IPR029058">
    <property type="entry name" value="AB_hydrolase_fold"/>
</dbReference>
<dbReference type="Proteomes" id="UP000311382">
    <property type="component" value="Unassembled WGS sequence"/>
</dbReference>
<feature type="region of interest" description="Disordered" evidence="16">
    <location>
        <begin position="1"/>
        <end position="29"/>
    </location>
</feature>
<evidence type="ECO:0000256" key="10">
    <source>
        <dbReference type="ARBA" id="ARBA00022989"/>
    </source>
</evidence>
<evidence type="ECO:0000256" key="16">
    <source>
        <dbReference type="SAM" id="MobiDB-lite"/>
    </source>
</evidence>
<feature type="compositionally biased region" description="Basic and acidic residues" evidence="16">
    <location>
        <begin position="679"/>
        <end position="688"/>
    </location>
</feature>
<sequence length="753" mass="79780">MVAGPLRTRLTAPDPRTRRGAPQQDPPDLSHLLRHARSVALSRQTSSSNPDDDMRAADFFIPSLPGQPDDAQVTMYGGHIPSAPAKLGVKDTESDAHLFFFMARNKHIADTERTLLWFNGGPGCSSFDGGLMEIGPFRLVPNGDGKLVEAEGAWNEYANVIFIDQPVGTGYAYMASNSYVHELKEVGEHMIEFLVNFYKVFPEFVNHDTYLAGESYAGQYIPYIAHAILSSKRVPTRLKGLMIGNGWIDPTSQYPAYLDFALQSGIVKKGSAAESKVRKAVDDCEAALKRNRAERIHEGACERILGAITDSTIQNVNGQNMCVNNYDVRLTDTHPSCGMNWPPDLVDMHPYLSRQDVKSAFHATRKQGPWHECDGQVGAQFYTPRSRPSVHLLPGLLQHMPVLLFAGAEDLICNHVGIERMIDNLEWNGETGFGNVTEEEWHVDGRQAGTWTTARNLTYVKINDASHMVPYDQPVAAHDMLLRFVGVSLLSAAGPAAQVPSRIGNEIPAVLGSTHPNGTALGAAEAGGLSPGELDALPGGAGAAGEGGSAAAGEGKAGSGGGGGGGDASSLLHGSDAALEGLVNASSAVVLVALMGAAFALFLCVRRRARAGGRLARAPGGEGWAAVGVPGLGMGTGARGGKHERGGSRGEARGEARRGYEGAAHGGGEDEDDDGAEGGAHELDELMSRRGAGAAGAQGAYRDESAEDDDALGRRAGSRGGPLGRRDEEEKVFGLGDDDDEDEDGAGMPRRHR</sequence>
<dbReference type="STRING" id="5288.A0A5C5G7E0"/>
<dbReference type="PROSITE" id="PS00560">
    <property type="entry name" value="CARBOXYPEPT_SER_HIS"/>
    <property type="match status" value="1"/>
</dbReference>
<comment type="subcellular location">
    <subcellularLocation>
        <location evidence="2">Golgi apparatus</location>
        <location evidence="2">trans-Golgi network membrane</location>
        <topology evidence="2">Single-pass type I membrane protein</topology>
    </subcellularLocation>
</comment>
<keyword evidence="12 17" id="KW-0472">Membrane</keyword>
<comment type="function">
    <text evidence="14">Protease with a carboxypeptidase B-like function involved in the C-terminal processing of the lysine and arginine residues from protein precursors. Promotes cell fusion and is involved in the programmed cell death.</text>
</comment>
<protein>
    <recommendedName>
        <fullName evidence="15">Carboxypeptidase</fullName>
        <ecNumber evidence="15">3.4.16.-</ecNumber>
    </recommendedName>
</protein>
<evidence type="ECO:0000256" key="12">
    <source>
        <dbReference type="ARBA" id="ARBA00023136"/>
    </source>
</evidence>
<comment type="catalytic activity">
    <reaction evidence="1">
        <text>Preferential release of a C-terminal arginine or lysine residue.</text>
        <dbReference type="EC" id="3.4.16.6"/>
    </reaction>
</comment>
<keyword evidence="6 17" id="KW-0812">Transmembrane</keyword>
<keyword evidence="9 15" id="KW-0378">Hydrolase</keyword>
<dbReference type="PRINTS" id="PR00724">
    <property type="entry name" value="CRBOXYPTASEC"/>
</dbReference>
<feature type="compositionally biased region" description="Low complexity" evidence="16">
    <location>
        <begin position="691"/>
        <end position="700"/>
    </location>
</feature>
<keyword evidence="13" id="KW-0325">Glycoprotein</keyword>
<evidence type="ECO:0000256" key="14">
    <source>
        <dbReference type="ARBA" id="ARBA00037042"/>
    </source>
</evidence>
<comment type="similarity">
    <text evidence="3 15">Belongs to the peptidase S10 family.</text>
</comment>
<dbReference type="SUPFAM" id="SSF53474">
    <property type="entry name" value="alpha/beta-Hydrolases"/>
    <property type="match status" value="1"/>
</dbReference>
<evidence type="ECO:0000256" key="15">
    <source>
        <dbReference type="RuleBase" id="RU361156"/>
    </source>
</evidence>
<feature type="compositionally biased region" description="Acidic residues" evidence="16">
    <location>
        <begin position="736"/>
        <end position="745"/>
    </location>
</feature>
<dbReference type="OrthoDB" id="443318at2759"/>
<evidence type="ECO:0000256" key="9">
    <source>
        <dbReference type="ARBA" id="ARBA00022801"/>
    </source>
</evidence>